<dbReference type="GO" id="GO:0008324">
    <property type="term" value="F:monoatomic cation transmembrane transporter activity"/>
    <property type="evidence" value="ECO:0007669"/>
    <property type="project" value="InterPro"/>
</dbReference>
<dbReference type="STRING" id="946077.W5A_07462"/>
<comment type="caution">
    <text evidence="9">The sequence shown here is derived from an EMBL/GenBank/DDBJ whole genome shotgun (WGS) entry which is preliminary data.</text>
</comment>
<dbReference type="AlphaFoldDB" id="I0WF59"/>
<evidence type="ECO:0000256" key="2">
    <source>
        <dbReference type="ARBA" id="ARBA00022448"/>
    </source>
</evidence>
<dbReference type="OrthoDB" id="9810952at2"/>
<comment type="subcellular location">
    <subcellularLocation>
        <location evidence="1">Cell membrane</location>
        <topology evidence="1">Multi-pass membrane protein</topology>
    </subcellularLocation>
</comment>
<organism evidence="9 10">
    <name type="scientific">Imtechella halotolerans K1</name>
    <dbReference type="NCBI Taxonomy" id="946077"/>
    <lineage>
        <taxon>Bacteria</taxon>
        <taxon>Pseudomonadati</taxon>
        <taxon>Bacteroidota</taxon>
        <taxon>Flavobacteriia</taxon>
        <taxon>Flavobacteriales</taxon>
        <taxon>Flavobacteriaceae</taxon>
        <taxon>Imtechella</taxon>
    </lineage>
</organism>
<evidence type="ECO:0000256" key="7">
    <source>
        <dbReference type="ARBA" id="ARBA00023136"/>
    </source>
</evidence>
<feature type="transmembrane region" description="Helical" evidence="8">
    <location>
        <begin position="244"/>
        <end position="267"/>
    </location>
</feature>
<feature type="transmembrane region" description="Helical" evidence="8">
    <location>
        <begin position="364"/>
        <end position="383"/>
    </location>
</feature>
<evidence type="ECO:0000256" key="1">
    <source>
        <dbReference type="ARBA" id="ARBA00004651"/>
    </source>
</evidence>
<keyword evidence="4 8" id="KW-0812">Transmembrane</keyword>
<feature type="transmembrane region" description="Helical" evidence="8">
    <location>
        <begin position="279"/>
        <end position="299"/>
    </location>
</feature>
<dbReference type="PATRIC" id="fig|946077.3.peg.1508"/>
<feature type="transmembrane region" description="Helical" evidence="8">
    <location>
        <begin position="159"/>
        <end position="181"/>
    </location>
</feature>
<feature type="transmembrane region" description="Helical" evidence="8">
    <location>
        <begin position="419"/>
        <end position="437"/>
    </location>
</feature>
<dbReference type="Pfam" id="PF02386">
    <property type="entry name" value="TrkH"/>
    <property type="match status" value="1"/>
</dbReference>
<feature type="transmembrane region" description="Helical" evidence="8">
    <location>
        <begin position="193"/>
        <end position="217"/>
    </location>
</feature>
<evidence type="ECO:0000256" key="3">
    <source>
        <dbReference type="ARBA" id="ARBA00022475"/>
    </source>
</evidence>
<evidence type="ECO:0000313" key="10">
    <source>
        <dbReference type="Proteomes" id="UP000005938"/>
    </source>
</evidence>
<keyword evidence="7 8" id="KW-0472">Membrane</keyword>
<feature type="transmembrane region" description="Helical" evidence="8">
    <location>
        <begin position="7"/>
        <end position="28"/>
    </location>
</feature>
<name>I0WF59_9FLAO</name>
<dbReference type="GO" id="GO:0030001">
    <property type="term" value="P:metal ion transport"/>
    <property type="evidence" value="ECO:0007669"/>
    <property type="project" value="UniProtKB-ARBA"/>
</dbReference>
<feature type="transmembrane region" description="Helical" evidence="8">
    <location>
        <begin position="97"/>
        <end position="114"/>
    </location>
</feature>
<dbReference type="Proteomes" id="UP000005938">
    <property type="component" value="Unassembled WGS sequence"/>
</dbReference>
<accession>I0WF59</accession>
<feature type="transmembrane region" description="Helical" evidence="8">
    <location>
        <begin position="66"/>
        <end position="85"/>
    </location>
</feature>
<keyword evidence="10" id="KW-1185">Reference proteome</keyword>
<keyword evidence="2" id="KW-0813">Transport</keyword>
<feature type="transmembrane region" description="Helical" evidence="8">
    <location>
        <begin position="311"/>
        <end position="332"/>
    </location>
</feature>
<dbReference type="EMBL" id="AJJU01000008">
    <property type="protein sequence ID" value="EID75025.1"/>
    <property type="molecule type" value="Genomic_DNA"/>
</dbReference>
<keyword evidence="5 8" id="KW-1133">Transmembrane helix</keyword>
<evidence type="ECO:0000256" key="4">
    <source>
        <dbReference type="ARBA" id="ARBA00022692"/>
    </source>
</evidence>
<feature type="transmembrane region" description="Helical" evidence="8">
    <location>
        <begin position="134"/>
        <end position="153"/>
    </location>
</feature>
<evidence type="ECO:0000313" key="9">
    <source>
        <dbReference type="EMBL" id="EID75025.1"/>
    </source>
</evidence>
<feature type="transmembrane region" description="Helical" evidence="8">
    <location>
        <begin position="540"/>
        <end position="561"/>
    </location>
</feature>
<keyword evidence="3" id="KW-1003">Cell membrane</keyword>
<gene>
    <name evidence="9" type="ORF">W5A_07462</name>
</gene>
<dbReference type="eggNOG" id="COG0168">
    <property type="taxonomic scope" value="Bacteria"/>
</dbReference>
<feature type="transmembrane region" description="Helical" evidence="8">
    <location>
        <begin position="40"/>
        <end position="59"/>
    </location>
</feature>
<feature type="transmembrane region" description="Helical" evidence="8">
    <location>
        <begin position="483"/>
        <end position="503"/>
    </location>
</feature>
<dbReference type="InterPro" id="IPR003445">
    <property type="entry name" value="Cat_transpt"/>
</dbReference>
<proteinExistence type="predicted"/>
<dbReference type="PANTHER" id="PTHR32024:SF1">
    <property type="entry name" value="KTR SYSTEM POTASSIUM UPTAKE PROTEIN B"/>
    <property type="match status" value="1"/>
</dbReference>
<sequence length="579" mass="64451">MIDFKYIHYTAFVMSLLGILAFIADLGFSQSEQTQWLLNVFYFIVLAMGMLATVLRYLTTHREFKLSVVLFDIGSILFTLTAVYLHVSKAWQEHLHSIFYDDIWINLAVFFSFIREFSELKMNYKRTILNPAQLFVISFLTVILLGALLLMLPNATYQGISFTNALFTATSAVCVTGLIVVDTGSYFTLFGQTIIVALIQIGGLGILTFASYFSYFFKGVSSYENHLVLSDMTNSKKLGEVFSLLKYILLITFGIEFIAAILIYTTIDSQHFNSSFEQLYFSAFHAISAFCNAGFSTLPNSLYEGGFRFNYSLQLVLICTFVLGGLGFPIVVNIKNYLKYRIATIFKKKKQQFKPWVLNLNSRITLITTASLSIIGFVLFYILEYSNTLAEHDGFGKLVVALFGATTPRTAGFNSIDTAAMSFPALMMVILLMWIGASPSSTGGGIKTSTFAIATLNIFSLAKGKDRIEVFRREIADSSVRRAFAIISLSLIVIGTGVLIISISDPEKSLISIAFECFSAYSTVGLSLGITGSLSMTGKLVIIAIMFIGRVSMLSIIIAFFKKEKHKNYNYPTEEITIN</sequence>
<keyword evidence="6" id="KW-0406">Ion transport</keyword>
<dbReference type="RefSeq" id="WP_008239050.1">
    <property type="nucleotide sequence ID" value="NZ_AJJU01000008.1"/>
</dbReference>
<dbReference type="GO" id="GO:0005886">
    <property type="term" value="C:plasma membrane"/>
    <property type="evidence" value="ECO:0007669"/>
    <property type="project" value="UniProtKB-SubCell"/>
</dbReference>
<reference evidence="9 10" key="1">
    <citation type="journal article" date="2012" name="J. Bacteriol.">
        <title>Genome Sequence of the Halotolerant Bacterium Imtechella halotolerans K1T.</title>
        <authorList>
            <person name="Kumar S."/>
            <person name="Vikram S."/>
            <person name="Subramanian S."/>
            <person name="Raghava G.P."/>
            <person name="Pinnaka A.K."/>
        </authorList>
    </citation>
    <scope>NUCLEOTIDE SEQUENCE [LARGE SCALE GENOMIC DNA]</scope>
    <source>
        <strain evidence="9 10">K1</strain>
    </source>
</reference>
<evidence type="ECO:0000256" key="8">
    <source>
        <dbReference type="SAM" id="Phobius"/>
    </source>
</evidence>
<evidence type="ECO:0000256" key="5">
    <source>
        <dbReference type="ARBA" id="ARBA00022989"/>
    </source>
</evidence>
<evidence type="ECO:0000256" key="6">
    <source>
        <dbReference type="ARBA" id="ARBA00023065"/>
    </source>
</evidence>
<dbReference type="PANTHER" id="PTHR32024">
    <property type="entry name" value="TRK SYSTEM POTASSIUM UPTAKE PROTEIN TRKG-RELATED"/>
    <property type="match status" value="1"/>
</dbReference>
<protein>
    <submittedName>
        <fullName evidence="9">H(+)-transporting two-sector ATPase</fullName>
    </submittedName>
</protein>